<dbReference type="RefSeq" id="WP_168917193.1">
    <property type="nucleotide sequence ID" value="NZ_CP050804.1"/>
</dbReference>
<gene>
    <name evidence="2" type="ORF">HC352_01100</name>
</gene>
<evidence type="ECO:0000256" key="1">
    <source>
        <dbReference type="SAM" id="Phobius"/>
    </source>
</evidence>
<name>A0A6H2EKB2_9ACTO</name>
<protein>
    <submittedName>
        <fullName evidence="2">Uncharacterized protein</fullName>
    </submittedName>
</protein>
<keyword evidence="1" id="KW-0472">Membrane</keyword>
<evidence type="ECO:0000313" key="3">
    <source>
        <dbReference type="Proteomes" id="UP000502298"/>
    </source>
</evidence>
<dbReference type="Proteomes" id="UP000502298">
    <property type="component" value="Chromosome"/>
</dbReference>
<dbReference type="AlphaFoldDB" id="A0A6H2EKB2"/>
<keyword evidence="1" id="KW-1133">Transmembrane helix</keyword>
<dbReference type="EMBL" id="CP050804">
    <property type="protein sequence ID" value="QJC21251.1"/>
    <property type="molecule type" value="Genomic_DNA"/>
</dbReference>
<sequence length="163" mass="17713">MTTPTSAHASLLSNRVVIVLIVFLVLVTIAGGGIWRWGQHLNYWGTPPALASLMNEKVAHPDQLGIETDTVWHTPSAGFLGKSRPYEVRYQSTGSIDVEKLTELTTTAEQDGWVADNSCAAPQLWCATKKTAGEPTKWLTISSQEVIGNSGKNIPIAVSITYY</sequence>
<organism evidence="2 3">
    <name type="scientific">Arcanobacterium buesumense</name>
    <dbReference type="NCBI Taxonomy" id="2722751"/>
    <lineage>
        <taxon>Bacteria</taxon>
        <taxon>Bacillati</taxon>
        <taxon>Actinomycetota</taxon>
        <taxon>Actinomycetes</taxon>
        <taxon>Actinomycetales</taxon>
        <taxon>Actinomycetaceae</taxon>
        <taxon>Arcanobacterium</taxon>
    </lineage>
</organism>
<reference evidence="2 3" key="1">
    <citation type="submission" date="2020-03" db="EMBL/GenBank/DDBJ databases">
        <title>Complete genome of Arcanobacterium buesumensis sp. nov. strain 2701.</title>
        <authorList>
            <person name="Borowiak M."/>
            <person name="Alssahen M."/>
            <person name="Laemmler C."/>
            <person name="Malorny B."/>
            <person name="Hassan A."/>
            <person name="Prenger-Berninghoff E."/>
            <person name="Ploetz M."/>
            <person name="Abdulmawjood A."/>
        </authorList>
    </citation>
    <scope>NUCLEOTIDE SEQUENCE [LARGE SCALE GENOMIC DNA]</scope>
    <source>
        <strain evidence="2 3">2701</strain>
    </source>
</reference>
<evidence type="ECO:0000313" key="2">
    <source>
        <dbReference type="EMBL" id="QJC21251.1"/>
    </source>
</evidence>
<proteinExistence type="predicted"/>
<accession>A0A6H2EKB2</accession>
<keyword evidence="1" id="KW-0812">Transmembrane</keyword>
<feature type="transmembrane region" description="Helical" evidence="1">
    <location>
        <begin position="12"/>
        <end position="35"/>
    </location>
</feature>
<keyword evidence="3" id="KW-1185">Reference proteome</keyword>
<dbReference type="KEGG" id="arca:HC352_01100"/>